<dbReference type="InterPro" id="IPR003593">
    <property type="entry name" value="AAA+_ATPase"/>
</dbReference>
<dbReference type="CDD" id="cd01129">
    <property type="entry name" value="PulE-GspE-like"/>
    <property type="match status" value="1"/>
</dbReference>
<dbReference type="GO" id="GO:0005886">
    <property type="term" value="C:plasma membrane"/>
    <property type="evidence" value="ECO:0007669"/>
    <property type="project" value="TreeGrafter"/>
</dbReference>
<keyword evidence="2" id="KW-0547">Nucleotide-binding</keyword>
<dbReference type="PANTHER" id="PTHR30258">
    <property type="entry name" value="TYPE II SECRETION SYSTEM PROTEIN GSPE-RELATED"/>
    <property type="match status" value="1"/>
</dbReference>
<dbReference type="FunFam" id="3.40.50.300:FF:000398">
    <property type="entry name" value="Type IV pilus assembly ATPase PilB"/>
    <property type="match status" value="1"/>
</dbReference>
<protein>
    <recommendedName>
        <fullName evidence="4">Bacterial type II secretion system protein E domain-containing protein</fullName>
    </recommendedName>
</protein>
<name>A0A1F5WRS1_9BACT</name>
<reference evidence="5 6" key="1">
    <citation type="journal article" date="2016" name="Nat. Commun.">
        <title>Thousands of microbial genomes shed light on interconnected biogeochemical processes in an aquifer system.</title>
        <authorList>
            <person name="Anantharaman K."/>
            <person name="Brown C.T."/>
            <person name="Hug L.A."/>
            <person name="Sharon I."/>
            <person name="Castelle C.J."/>
            <person name="Probst A.J."/>
            <person name="Thomas B.C."/>
            <person name="Singh A."/>
            <person name="Wilkins M.J."/>
            <person name="Karaoz U."/>
            <person name="Brodie E.L."/>
            <person name="Williams K.H."/>
            <person name="Hubbard S.S."/>
            <person name="Banfield J.F."/>
        </authorList>
    </citation>
    <scope>NUCLEOTIDE SEQUENCE [LARGE SCALE GENOMIC DNA]</scope>
</reference>
<organism evidence="5 6">
    <name type="scientific">Candidatus Giovannonibacteria bacterium RIFCSPHIGHO2_12_FULL_43_15</name>
    <dbReference type="NCBI Taxonomy" id="1798341"/>
    <lineage>
        <taxon>Bacteria</taxon>
        <taxon>Candidatus Giovannoniibacteriota</taxon>
    </lineage>
</organism>
<dbReference type="SUPFAM" id="SSF52540">
    <property type="entry name" value="P-loop containing nucleoside triphosphate hydrolases"/>
    <property type="match status" value="1"/>
</dbReference>
<evidence type="ECO:0000259" key="4">
    <source>
        <dbReference type="PROSITE" id="PS00662"/>
    </source>
</evidence>
<dbReference type="Pfam" id="PF00437">
    <property type="entry name" value="T2SSE"/>
    <property type="match status" value="1"/>
</dbReference>
<comment type="caution">
    <text evidence="5">The sequence shown here is derived from an EMBL/GenBank/DDBJ whole genome shotgun (WGS) entry which is preliminary data.</text>
</comment>
<evidence type="ECO:0000256" key="2">
    <source>
        <dbReference type="ARBA" id="ARBA00022741"/>
    </source>
</evidence>
<dbReference type="GO" id="GO:0016887">
    <property type="term" value="F:ATP hydrolysis activity"/>
    <property type="evidence" value="ECO:0007669"/>
    <property type="project" value="TreeGrafter"/>
</dbReference>
<dbReference type="EMBL" id="MFHT01000001">
    <property type="protein sequence ID" value="OGF78359.1"/>
    <property type="molecule type" value="Genomic_DNA"/>
</dbReference>
<dbReference type="PANTHER" id="PTHR30258:SF1">
    <property type="entry name" value="PROTEIN TRANSPORT PROTEIN HOFB HOMOLOG"/>
    <property type="match status" value="1"/>
</dbReference>
<dbReference type="Proteomes" id="UP000177723">
    <property type="component" value="Unassembled WGS sequence"/>
</dbReference>
<dbReference type="Gene3D" id="3.30.450.90">
    <property type="match status" value="1"/>
</dbReference>
<dbReference type="GO" id="GO:0005524">
    <property type="term" value="F:ATP binding"/>
    <property type="evidence" value="ECO:0007669"/>
    <property type="project" value="UniProtKB-KW"/>
</dbReference>
<dbReference type="PROSITE" id="PS00662">
    <property type="entry name" value="T2SP_E"/>
    <property type="match status" value="1"/>
</dbReference>
<evidence type="ECO:0000256" key="3">
    <source>
        <dbReference type="ARBA" id="ARBA00022840"/>
    </source>
</evidence>
<comment type="similarity">
    <text evidence="1">Belongs to the GSP E family.</text>
</comment>
<dbReference type="InterPro" id="IPR001482">
    <property type="entry name" value="T2SS/T4SS_dom"/>
</dbReference>
<feature type="domain" description="Bacterial type II secretion system protein E" evidence="4">
    <location>
        <begin position="220"/>
        <end position="234"/>
    </location>
</feature>
<dbReference type="Gene3D" id="3.40.50.300">
    <property type="entry name" value="P-loop containing nucleotide triphosphate hydrolases"/>
    <property type="match status" value="1"/>
</dbReference>
<dbReference type="SMART" id="SM00382">
    <property type="entry name" value="AAA"/>
    <property type="match status" value="1"/>
</dbReference>
<evidence type="ECO:0000313" key="5">
    <source>
        <dbReference type="EMBL" id="OGF78359.1"/>
    </source>
</evidence>
<keyword evidence="3" id="KW-0067">ATP-binding</keyword>
<accession>A0A1F5WRS1</accession>
<dbReference type="AlphaFoldDB" id="A0A1F5WRS1"/>
<dbReference type="InterPro" id="IPR027417">
    <property type="entry name" value="P-loop_NTPase"/>
</dbReference>
<evidence type="ECO:0000256" key="1">
    <source>
        <dbReference type="ARBA" id="ARBA00006611"/>
    </source>
</evidence>
<gene>
    <name evidence="5" type="ORF">A3F23_01970</name>
</gene>
<evidence type="ECO:0000313" key="6">
    <source>
        <dbReference type="Proteomes" id="UP000177723"/>
    </source>
</evidence>
<proteinExistence type="inferred from homology"/>
<sequence length="405" mass="44889">MSPESKVKRELENKSGISIISLIDGLIEEAQNSRASDIHIDPREKDVRVRLRIDGVLKDAYSLPREIHSEVITRVKVLAGLRTDEHQAAQDGRFRTIFEGANPIDIRVSIAPAYYGENCVLRLLSEHAEKFTIDTMGFSSEDLTKIKNAIQKPYGMVLATGPTGSGKTTTLYTFLKSLHKPEISIITIEDPIEYSIEGVNQIQVNRKTELTFANGLRAILRQDPDIIMVGEIRDRETAGLAINTALTGHLVLSTLHTNDAATTLPRMLDLGLEPYLITATVNLVIAQRLVRKICSFCKEGREATDAELKELAKSFGVAPLTKGAMIYKGKGCEVCNNSGYRGRLGIFEVILVNDAIRQAMLERRSSSDIRKIARGEGMKTMVEDGFKKVLEGVTSIEEILRVVHE</sequence>